<dbReference type="InterPro" id="IPR002686">
    <property type="entry name" value="Transposase_17"/>
</dbReference>
<dbReference type="AlphaFoldDB" id="A0A2T2YD63"/>
<dbReference type="Gene3D" id="3.30.70.1290">
    <property type="entry name" value="Transposase IS200-like"/>
    <property type="match status" value="1"/>
</dbReference>
<dbReference type="SUPFAM" id="SSF143422">
    <property type="entry name" value="Transposase IS200-like"/>
    <property type="match status" value="1"/>
</dbReference>
<feature type="domain" description="Transposase IS200-like" evidence="1">
    <location>
        <begin position="21"/>
        <end position="178"/>
    </location>
</feature>
<dbReference type="GO" id="GO:0043565">
    <property type="term" value="F:sequence-specific DNA binding"/>
    <property type="evidence" value="ECO:0007669"/>
    <property type="project" value="TreeGrafter"/>
</dbReference>
<evidence type="ECO:0000259" key="1">
    <source>
        <dbReference type="SMART" id="SM01321"/>
    </source>
</evidence>
<organism evidence="2 3">
    <name type="scientific">Adhaeribacter arboris</name>
    <dbReference type="NCBI Taxonomy" id="2072846"/>
    <lineage>
        <taxon>Bacteria</taxon>
        <taxon>Pseudomonadati</taxon>
        <taxon>Bacteroidota</taxon>
        <taxon>Cytophagia</taxon>
        <taxon>Cytophagales</taxon>
        <taxon>Hymenobacteraceae</taxon>
        <taxon>Adhaeribacter</taxon>
    </lineage>
</organism>
<dbReference type="GO" id="GO:0006313">
    <property type="term" value="P:DNA transposition"/>
    <property type="evidence" value="ECO:0007669"/>
    <property type="project" value="InterPro"/>
</dbReference>
<evidence type="ECO:0000313" key="2">
    <source>
        <dbReference type="EMBL" id="PSR53426.1"/>
    </source>
</evidence>
<dbReference type="OrthoDB" id="9794403at2"/>
<gene>
    <name evidence="2" type="ORF">AHMF7605_07735</name>
</gene>
<dbReference type="InterPro" id="IPR036515">
    <property type="entry name" value="Transposase_17_sf"/>
</dbReference>
<comment type="caution">
    <text evidence="2">The sequence shown here is derived from an EMBL/GenBank/DDBJ whole genome shotgun (WGS) entry which is preliminary data.</text>
</comment>
<dbReference type="RefSeq" id="WP_106928043.1">
    <property type="nucleotide sequence ID" value="NZ_PYFT01000001.1"/>
</dbReference>
<dbReference type="InterPro" id="IPR052715">
    <property type="entry name" value="RAYT_transposase"/>
</dbReference>
<dbReference type="Proteomes" id="UP000240357">
    <property type="component" value="Unassembled WGS sequence"/>
</dbReference>
<dbReference type="GO" id="GO:0004803">
    <property type="term" value="F:transposase activity"/>
    <property type="evidence" value="ECO:0007669"/>
    <property type="project" value="InterPro"/>
</dbReference>
<dbReference type="SMART" id="SM01321">
    <property type="entry name" value="Y1_Tnp"/>
    <property type="match status" value="1"/>
</dbReference>
<dbReference type="PANTHER" id="PTHR36966:SF1">
    <property type="entry name" value="REP-ASSOCIATED TYROSINE TRANSPOSASE"/>
    <property type="match status" value="1"/>
</dbReference>
<reference evidence="2 3" key="1">
    <citation type="submission" date="2018-03" db="EMBL/GenBank/DDBJ databases">
        <title>Adhaeribacter sp. HMF7605 Genome sequencing and assembly.</title>
        <authorList>
            <person name="Kang H."/>
            <person name="Kang J."/>
            <person name="Cha I."/>
            <person name="Kim H."/>
            <person name="Joh K."/>
        </authorList>
    </citation>
    <scope>NUCLEOTIDE SEQUENCE [LARGE SCALE GENOMIC DNA]</scope>
    <source>
        <strain evidence="2 3">HMF7605</strain>
    </source>
</reference>
<keyword evidence="3" id="KW-1185">Reference proteome</keyword>
<protein>
    <recommendedName>
        <fullName evidence="1">Transposase IS200-like domain-containing protein</fullName>
    </recommendedName>
</protein>
<accession>A0A2T2YD63</accession>
<dbReference type="EMBL" id="PYFT01000001">
    <property type="protein sequence ID" value="PSR53426.1"/>
    <property type="molecule type" value="Genomic_DNA"/>
</dbReference>
<name>A0A2T2YD63_9BACT</name>
<proteinExistence type="predicted"/>
<dbReference type="PANTHER" id="PTHR36966">
    <property type="entry name" value="REP-ASSOCIATED TYROSINE TRANSPOSASE"/>
    <property type="match status" value="1"/>
</dbReference>
<sequence length="190" mass="22137">MAYNPLIHHRRSIRLKGYDYSQSGAYFITLCPYHREHLFGEIVNGNTVLSEYGQIAFNEWVRTPVKRSNVALDVFVIMPNHLHGIVIINDTGESHSPILDDMAWNKIQLQFNNKGECDSPLRSLSNTVGAIVRGYKWVVTKQINLLCSGQIIWQRNYYEHIIRNEQAYQTISEYIMNNPAKWEEDKFFSI</sequence>
<evidence type="ECO:0000313" key="3">
    <source>
        <dbReference type="Proteomes" id="UP000240357"/>
    </source>
</evidence>